<dbReference type="Gene3D" id="3.30.2350.10">
    <property type="entry name" value="Pseudouridine synthase"/>
    <property type="match status" value="1"/>
</dbReference>
<accession>A0A832GPK9</accession>
<dbReference type="GO" id="GO:0140098">
    <property type="term" value="F:catalytic activity, acting on RNA"/>
    <property type="evidence" value="ECO:0007669"/>
    <property type="project" value="UniProtKB-ARBA"/>
</dbReference>
<evidence type="ECO:0000259" key="3">
    <source>
        <dbReference type="Pfam" id="PF00849"/>
    </source>
</evidence>
<dbReference type="AlphaFoldDB" id="A0A832GPK9"/>
<comment type="caution">
    <text evidence="4">The sequence shown here is derived from an EMBL/GenBank/DDBJ whole genome shotgun (WGS) entry which is preliminary data.</text>
</comment>
<protein>
    <submittedName>
        <fullName evidence="4">RluA family pseudouridine synthase</fullName>
    </submittedName>
</protein>
<dbReference type="GO" id="GO:0006396">
    <property type="term" value="P:RNA processing"/>
    <property type="evidence" value="ECO:0007669"/>
    <property type="project" value="UniProtKB-ARBA"/>
</dbReference>
<gene>
    <name evidence="4" type="ORF">ENT73_06090</name>
</gene>
<dbReference type="GO" id="GO:0003723">
    <property type="term" value="F:RNA binding"/>
    <property type="evidence" value="ECO:0007669"/>
    <property type="project" value="InterPro"/>
</dbReference>
<feature type="domain" description="Pseudouridine synthase RsuA/RluA-like" evidence="3">
    <location>
        <begin position="60"/>
        <end position="215"/>
    </location>
</feature>
<dbReference type="EMBL" id="DSZU01000108">
    <property type="protein sequence ID" value="HGV55632.1"/>
    <property type="molecule type" value="Genomic_DNA"/>
</dbReference>
<evidence type="ECO:0000313" key="4">
    <source>
        <dbReference type="EMBL" id="HGV55632.1"/>
    </source>
</evidence>
<dbReference type="InterPro" id="IPR020103">
    <property type="entry name" value="PsdUridine_synth_cat_dom_sf"/>
</dbReference>
<keyword evidence="2" id="KW-0413">Isomerase</keyword>
<reference evidence="4" key="1">
    <citation type="journal article" date="2020" name="mSystems">
        <title>Genome- and Community-Level Interaction Insights into Carbon Utilization and Element Cycling Functions of Hydrothermarchaeota in Hydrothermal Sediment.</title>
        <authorList>
            <person name="Zhou Z."/>
            <person name="Liu Y."/>
            <person name="Xu W."/>
            <person name="Pan J."/>
            <person name="Luo Z.H."/>
            <person name="Li M."/>
        </authorList>
    </citation>
    <scope>NUCLEOTIDE SEQUENCE [LARGE SCALE GENOMIC DNA]</scope>
    <source>
        <strain evidence="4">SpSt-605</strain>
    </source>
</reference>
<sequence>MINPVSSLFIQQVLVKGFLDLFSSSLAWERISLRRSQTLIDSKRGNFYRREVEILYQDKYLIAVNKPAGLVVQGAKRQEESLLIALKSYLKERENKAGEVFLAVVHRLDKPVSGVCLLARRSKCAAKLFKIMQEGLWEKVYVGKVEGILKEKFGLWEDYLCYEADAKRVQRFNRQVSAAKRALTFFQVLETEGKTTLLLLSPLTGRKHQLRAVLSGRGYPIIGDFRYGSKVRILGGKAILLHALYLALPHPYEEKRLELWADFPSYFRAKTLDKNLIIEFLYRIRLFKERGNYVPSQNLGD</sequence>
<evidence type="ECO:0000256" key="1">
    <source>
        <dbReference type="ARBA" id="ARBA00010876"/>
    </source>
</evidence>
<dbReference type="PANTHER" id="PTHR21600:SF83">
    <property type="entry name" value="PSEUDOURIDYLATE SYNTHASE RPUSD4, MITOCHONDRIAL"/>
    <property type="match status" value="1"/>
</dbReference>
<comment type="similarity">
    <text evidence="1">Belongs to the pseudouridine synthase RluA family.</text>
</comment>
<dbReference type="CDD" id="cd02869">
    <property type="entry name" value="PseudoU_synth_RluA_like"/>
    <property type="match status" value="1"/>
</dbReference>
<dbReference type="GO" id="GO:0009982">
    <property type="term" value="F:pseudouridine synthase activity"/>
    <property type="evidence" value="ECO:0007669"/>
    <property type="project" value="InterPro"/>
</dbReference>
<proteinExistence type="inferred from homology"/>
<dbReference type="SUPFAM" id="SSF55120">
    <property type="entry name" value="Pseudouridine synthase"/>
    <property type="match status" value="1"/>
</dbReference>
<dbReference type="Pfam" id="PF00849">
    <property type="entry name" value="PseudoU_synth_2"/>
    <property type="match status" value="1"/>
</dbReference>
<evidence type="ECO:0000256" key="2">
    <source>
        <dbReference type="ARBA" id="ARBA00023235"/>
    </source>
</evidence>
<name>A0A832GPK9_9BACT</name>
<dbReference type="InterPro" id="IPR006145">
    <property type="entry name" value="PsdUridine_synth_RsuA/RluA"/>
</dbReference>
<dbReference type="PANTHER" id="PTHR21600">
    <property type="entry name" value="MITOCHONDRIAL RNA PSEUDOURIDINE SYNTHASE"/>
    <property type="match status" value="1"/>
</dbReference>
<dbReference type="GO" id="GO:0001522">
    <property type="term" value="P:pseudouridine synthesis"/>
    <property type="evidence" value="ECO:0007669"/>
    <property type="project" value="InterPro"/>
</dbReference>
<dbReference type="InterPro" id="IPR050188">
    <property type="entry name" value="RluA_PseudoU_synthase"/>
</dbReference>
<organism evidence="4">
    <name type="scientific">Caldimicrobium thiodismutans</name>
    <dbReference type="NCBI Taxonomy" id="1653476"/>
    <lineage>
        <taxon>Bacteria</taxon>
        <taxon>Pseudomonadati</taxon>
        <taxon>Thermodesulfobacteriota</taxon>
        <taxon>Thermodesulfobacteria</taxon>
        <taxon>Thermodesulfobacteriales</taxon>
        <taxon>Thermodesulfobacteriaceae</taxon>
        <taxon>Caldimicrobium</taxon>
    </lineage>
</organism>